<name>A0A8J6E4A2_9EUKA</name>
<sequence>MVAETAHGVFKWDAVDDSGLVDVGHTRITPARVTFETAPRIAKFEQTLPHWREADLAVSLLGSATHAFIVTPAGVVACGSNIHGSLGVGLPDRFIQDFTPVALPVDFMPTALYSSFGQTALVRGTQAFVCGYNGFGQLGLSHTAPVRTFAWLPFPVDCIWFHEQFTAFAVTDRGLHYAGSVRAWLRPYLNIHSEESATPFPVTLPWQVRRAFLHYDFDSEFLWVFVRADGSGSYGIFVHNESEYVEWDFPEVVTAVRADSNDRYWLATAFGWYGLGRNTHEELGLVGPEMVTAPMRAMWERRPRSGGRRRSGPGL</sequence>
<evidence type="ECO:0000313" key="1">
    <source>
        <dbReference type="EMBL" id="KAG9396953.1"/>
    </source>
</evidence>
<dbReference type="SUPFAM" id="SSF50985">
    <property type="entry name" value="RCC1/BLIP-II"/>
    <property type="match status" value="1"/>
</dbReference>
<keyword evidence="2" id="KW-1185">Reference proteome</keyword>
<reference evidence="1" key="1">
    <citation type="submission" date="2021-05" db="EMBL/GenBank/DDBJ databases">
        <title>A free-living protist that lacks canonical eukaryotic 1 DNA replication and segregation systems.</title>
        <authorList>
            <person name="Salas-Leiva D.E."/>
            <person name="Tromer E.C."/>
            <person name="Curtis B.A."/>
            <person name="Jerlstrom-Hultqvist J."/>
            <person name="Kolisko M."/>
            <person name="Yi Z."/>
            <person name="Salas-Leiva J.S."/>
            <person name="Gallot-Lavallee L."/>
            <person name="Kops G.J.P.L."/>
            <person name="Archibald J.M."/>
            <person name="Simpson A.G.B."/>
            <person name="Roger A.J."/>
        </authorList>
    </citation>
    <scope>NUCLEOTIDE SEQUENCE</scope>
    <source>
        <strain evidence="1">BICM</strain>
    </source>
</reference>
<organism evidence="1 2">
    <name type="scientific">Carpediemonas membranifera</name>
    <dbReference type="NCBI Taxonomy" id="201153"/>
    <lineage>
        <taxon>Eukaryota</taxon>
        <taxon>Metamonada</taxon>
        <taxon>Carpediemonas-like organisms</taxon>
        <taxon>Carpediemonas</taxon>
    </lineage>
</organism>
<gene>
    <name evidence="1" type="ORF">J8273_1298</name>
</gene>
<dbReference type="InterPro" id="IPR009091">
    <property type="entry name" value="RCC1/BLIP-II"/>
</dbReference>
<protein>
    <submittedName>
        <fullName evidence="1">Uncharacterized protein</fullName>
    </submittedName>
</protein>
<proteinExistence type="predicted"/>
<comment type="caution">
    <text evidence="1">The sequence shown here is derived from an EMBL/GenBank/DDBJ whole genome shotgun (WGS) entry which is preliminary data.</text>
</comment>
<dbReference type="Gene3D" id="2.130.10.30">
    <property type="entry name" value="Regulator of chromosome condensation 1/beta-lactamase-inhibitor protein II"/>
    <property type="match status" value="1"/>
</dbReference>
<dbReference type="Proteomes" id="UP000717585">
    <property type="component" value="Unassembled WGS sequence"/>
</dbReference>
<dbReference type="AlphaFoldDB" id="A0A8J6E4A2"/>
<evidence type="ECO:0000313" key="2">
    <source>
        <dbReference type="Proteomes" id="UP000717585"/>
    </source>
</evidence>
<accession>A0A8J6E4A2</accession>
<dbReference type="EMBL" id="JAHDYR010000004">
    <property type="protein sequence ID" value="KAG9396953.1"/>
    <property type="molecule type" value="Genomic_DNA"/>
</dbReference>